<evidence type="ECO:0000256" key="1">
    <source>
        <dbReference type="ARBA" id="ARBA00002772"/>
    </source>
</evidence>
<evidence type="ECO:0000256" key="3">
    <source>
        <dbReference type="ARBA" id="ARBA00004629"/>
    </source>
</evidence>
<evidence type="ECO:0000256" key="4">
    <source>
        <dbReference type="ARBA" id="ARBA00005498"/>
    </source>
</evidence>
<evidence type="ECO:0000256" key="5">
    <source>
        <dbReference type="ARBA" id="ARBA00017594"/>
    </source>
</evidence>
<dbReference type="GO" id="GO:0005634">
    <property type="term" value="C:nucleus"/>
    <property type="evidence" value="ECO:0007669"/>
    <property type="project" value="UniProtKB-SubCell"/>
</dbReference>
<dbReference type="Gene3D" id="1.10.418.60">
    <property type="entry name" value="Ncd80 complex, Nuf2 subunit"/>
    <property type="match status" value="1"/>
</dbReference>
<comment type="function">
    <text evidence="1">Acts as a component of the essential kinetochore-associated NDC80 complex, which is required for chromosome segregation and spindle checkpoint activity.</text>
</comment>
<keyword evidence="12" id="KW-0131">Cell cycle</keyword>
<dbReference type="GO" id="GO:0007052">
    <property type="term" value="P:mitotic spindle organization"/>
    <property type="evidence" value="ECO:0007669"/>
    <property type="project" value="TreeGrafter"/>
</dbReference>
<dbReference type="PANTHER" id="PTHR21650:SF2">
    <property type="entry name" value="KINETOCHORE PROTEIN NUF2"/>
    <property type="match status" value="1"/>
</dbReference>
<accession>A0A9W4IDC8</accession>
<keyword evidence="8" id="KW-0498">Mitosis</keyword>
<protein>
    <recommendedName>
        <fullName evidence="5">Probable kinetochore protein NUF2</fullName>
    </recommendedName>
    <alternativeName>
        <fullName evidence="14">Probable kinetochore protein nuf2</fullName>
    </alternativeName>
</protein>
<feature type="coiled-coil region" evidence="15">
    <location>
        <begin position="231"/>
        <end position="272"/>
    </location>
</feature>
<dbReference type="FunFam" id="1.10.418.60:FF:000003">
    <property type="entry name" value="Probable kinetochore protein nuf2"/>
    <property type="match status" value="1"/>
</dbReference>
<evidence type="ECO:0000256" key="10">
    <source>
        <dbReference type="ARBA" id="ARBA00023054"/>
    </source>
</evidence>
<evidence type="ECO:0000256" key="8">
    <source>
        <dbReference type="ARBA" id="ARBA00022776"/>
    </source>
</evidence>
<name>A0A9W4IDC8_9EURO</name>
<evidence type="ECO:0000313" key="20">
    <source>
        <dbReference type="Proteomes" id="UP001152646"/>
    </source>
</evidence>
<dbReference type="GO" id="GO:0031262">
    <property type="term" value="C:Ndc80 complex"/>
    <property type="evidence" value="ECO:0007669"/>
    <property type="project" value="InterPro"/>
</dbReference>
<comment type="caution">
    <text evidence="19">The sequence shown here is derived from an EMBL/GenBank/DDBJ whole genome shotgun (WGS) entry which is preliminary data.</text>
</comment>
<dbReference type="AlphaFoldDB" id="A0A9W4IDC8"/>
<evidence type="ECO:0000259" key="17">
    <source>
        <dbReference type="Pfam" id="PF03800"/>
    </source>
</evidence>
<dbReference type="Proteomes" id="UP001152646">
    <property type="component" value="Unassembled WGS sequence"/>
</dbReference>
<evidence type="ECO:0000256" key="6">
    <source>
        <dbReference type="ARBA" id="ARBA00022454"/>
    </source>
</evidence>
<evidence type="ECO:0000256" key="2">
    <source>
        <dbReference type="ARBA" id="ARBA00004123"/>
    </source>
</evidence>
<dbReference type="InterPro" id="IPR038275">
    <property type="entry name" value="Nuf2_N_sf"/>
</dbReference>
<evidence type="ECO:0000256" key="14">
    <source>
        <dbReference type="ARBA" id="ARBA00072418"/>
    </source>
</evidence>
<keyword evidence="6" id="KW-0158">Chromosome</keyword>
<proteinExistence type="inferred from homology"/>
<gene>
    <name evidence="19" type="ORF">PSALAMII_LOCUS1421</name>
</gene>
<evidence type="ECO:0000256" key="7">
    <source>
        <dbReference type="ARBA" id="ARBA00022618"/>
    </source>
</evidence>
<sequence length="533" mass="61814">MPLQPDANPNRAVCGLFSKVNNQPEPQHLPAHFATEPLAWSIGTSDSMSRNSIAMGYNNRMSSQFQGTQHQGRGRKKEDENDALMRLVSLPLRRSAFDHTDCVQPDKEIAGCINDIGIPFTLADLAKPNAQQIQMVFEWFAELLMNTTKETVEPAMHAAAEEICGDYPDIVPNDTRNLMGFFMMLRKLLAECGVNDFTFTDLTKPTHERLVKIFSYLINFVRFRESQTPVIDEHFNKTEKTKSRIDELLAENQEMELRLSEMRQDLQSNEAHVREKVARNDALKARLLELGREQSRVAETLDRVKTERARRQQQLEEKTERTVRSRQEAEKLRPYVLESPATLQSSLAELSEHLVREKSSIDVMERRARALQTSSDTFTVVSNDVQACVKLLDDISAELQKEEEEESRAARTTEAISDRGNSVREVEQTEKLLQRQLTRWVERIELLQKNAQEKAETAQERMEELRNIQKQLREERAEKQRDMERRRIRIEQTEKKMVDLKENIEGEIQSAHDQYLKLESHIKLYMTEMEKSL</sequence>
<evidence type="ECO:0000256" key="15">
    <source>
        <dbReference type="SAM" id="Coils"/>
    </source>
</evidence>
<reference evidence="19" key="1">
    <citation type="submission" date="2021-07" db="EMBL/GenBank/DDBJ databases">
        <authorList>
            <person name="Branca A.L. A."/>
        </authorList>
    </citation>
    <scope>NUCLEOTIDE SEQUENCE</scope>
</reference>
<organism evidence="19 20">
    <name type="scientific">Penicillium salamii</name>
    <dbReference type="NCBI Taxonomy" id="1612424"/>
    <lineage>
        <taxon>Eukaryota</taxon>
        <taxon>Fungi</taxon>
        <taxon>Dikarya</taxon>
        <taxon>Ascomycota</taxon>
        <taxon>Pezizomycotina</taxon>
        <taxon>Eurotiomycetes</taxon>
        <taxon>Eurotiomycetidae</taxon>
        <taxon>Eurotiales</taxon>
        <taxon>Aspergillaceae</taxon>
        <taxon>Penicillium</taxon>
    </lineage>
</organism>
<dbReference type="InterPro" id="IPR005549">
    <property type="entry name" value="Kinetochore_Nuf2_N"/>
</dbReference>
<dbReference type="GO" id="GO:0044877">
    <property type="term" value="F:protein-containing complex binding"/>
    <property type="evidence" value="ECO:0007669"/>
    <property type="project" value="TreeGrafter"/>
</dbReference>
<evidence type="ECO:0000313" key="19">
    <source>
        <dbReference type="EMBL" id="CAG8279510.1"/>
    </source>
</evidence>
<evidence type="ECO:0000256" key="12">
    <source>
        <dbReference type="ARBA" id="ARBA00023306"/>
    </source>
</evidence>
<feature type="domain" description="Nuf2 DHR10-like" evidence="18">
    <location>
        <begin position="351"/>
        <end position="467"/>
    </location>
</feature>
<evidence type="ECO:0000256" key="16">
    <source>
        <dbReference type="SAM" id="MobiDB-lite"/>
    </source>
</evidence>
<dbReference type="GO" id="GO:0045132">
    <property type="term" value="P:meiotic chromosome segregation"/>
    <property type="evidence" value="ECO:0007669"/>
    <property type="project" value="TreeGrafter"/>
</dbReference>
<evidence type="ECO:0000256" key="13">
    <source>
        <dbReference type="ARBA" id="ARBA00023328"/>
    </source>
</evidence>
<feature type="region of interest" description="Disordered" evidence="16">
    <location>
        <begin position="402"/>
        <end position="422"/>
    </location>
</feature>
<keyword evidence="13" id="KW-0137">Centromere</keyword>
<feature type="domain" description="Kinetochore protein Nuf2 N-terminal" evidence="17">
    <location>
        <begin position="105"/>
        <end position="239"/>
    </location>
</feature>
<evidence type="ECO:0000259" key="18">
    <source>
        <dbReference type="Pfam" id="PF18595"/>
    </source>
</evidence>
<dbReference type="PANTHER" id="PTHR21650">
    <property type="entry name" value="MEMBRALIN/KINETOCHORE PROTEIN NUF2"/>
    <property type="match status" value="1"/>
</dbReference>
<keyword evidence="7" id="KW-0132">Cell division</keyword>
<dbReference type="Pfam" id="PF03800">
    <property type="entry name" value="Nuf2"/>
    <property type="match status" value="1"/>
</dbReference>
<keyword evidence="9" id="KW-0995">Kinetochore</keyword>
<dbReference type="GO" id="GO:0051301">
    <property type="term" value="P:cell division"/>
    <property type="evidence" value="ECO:0007669"/>
    <property type="project" value="UniProtKB-KW"/>
</dbReference>
<evidence type="ECO:0000256" key="11">
    <source>
        <dbReference type="ARBA" id="ARBA00023242"/>
    </source>
</evidence>
<evidence type="ECO:0000256" key="9">
    <source>
        <dbReference type="ARBA" id="ARBA00022838"/>
    </source>
</evidence>
<keyword evidence="11" id="KW-0539">Nucleus</keyword>
<dbReference type="Pfam" id="PF18595">
    <property type="entry name" value="Nuf2_DHR10-like"/>
    <property type="match status" value="1"/>
</dbReference>
<dbReference type="InterPro" id="IPR041112">
    <property type="entry name" value="Nuf2_DHR10-like"/>
</dbReference>
<dbReference type="OrthoDB" id="8194677at2759"/>
<dbReference type="GO" id="GO:0051383">
    <property type="term" value="P:kinetochore organization"/>
    <property type="evidence" value="ECO:0007669"/>
    <property type="project" value="TreeGrafter"/>
</dbReference>
<dbReference type="EMBL" id="CAJVPA010000055">
    <property type="protein sequence ID" value="CAG8279510.1"/>
    <property type="molecule type" value="Genomic_DNA"/>
</dbReference>
<comment type="similarity">
    <text evidence="4">Belongs to the NUF2 family.</text>
</comment>
<comment type="subcellular location">
    <subcellularLocation>
        <location evidence="3">Chromosome</location>
        <location evidence="3">Centromere</location>
        <location evidence="3">Kinetochore</location>
    </subcellularLocation>
    <subcellularLocation>
        <location evidence="2">Nucleus</location>
    </subcellularLocation>
</comment>
<keyword evidence="10 15" id="KW-0175">Coiled coil</keyword>
<dbReference type="GO" id="GO:0051315">
    <property type="term" value="P:attachment of mitotic spindle microtubules to kinetochore"/>
    <property type="evidence" value="ECO:0007669"/>
    <property type="project" value="TreeGrafter"/>
</dbReference>